<evidence type="ECO:0000313" key="4">
    <source>
        <dbReference type="Proteomes" id="UP001610334"/>
    </source>
</evidence>
<accession>A0ABR4I142</accession>
<dbReference type="Pfam" id="PF13391">
    <property type="entry name" value="HNH_2"/>
    <property type="match status" value="1"/>
</dbReference>
<feature type="domain" description="HNH nuclease" evidence="2">
    <location>
        <begin position="42"/>
        <end position="88"/>
    </location>
</feature>
<comment type="caution">
    <text evidence="3">The sequence shown here is derived from an EMBL/GenBank/DDBJ whole genome shotgun (WGS) entry which is preliminary data.</text>
</comment>
<gene>
    <name evidence="3" type="ORF">BJX63DRAFT_217263</name>
</gene>
<organism evidence="3 4">
    <name type="scientific">Aspergillus granulosus</name>
    <dbReference type="NCBI Taxonomy" id="176169"/>
    <lineage>
        <taxon>Eukaryota</taxon>
        <taxon>Fungi</taxon>
        <taxon>Dikarya</taxon>
        <taxon>Ascomycota</taxon>
        <taxon>Pezizomycotina</taxon>
        <taxon>Eurotiomycetes</taxon>
        <taxon>Eurotiomycetidae</taxon>
        <taxon>Eurotiales</taxon>
        <taxon>Aspergillaceae</taxon>
        <taxon>Aspergillus</taxon>
        <taxon>Aspergillus subgen. Nidulantes</taxon>
    </lineage>
</organism>
<name>A0ABR4I142_9EURO</name>
<keyword evidence="4" id="KW-1185">Reference proteome</keyword>
<dbReference type="InterPro" id="IPR003615">
    <property type="entry name" value="HNH_nuc"/>
</dbReference>
<evidence type="ECO:0000313" key="3">
    <source>
        <dbReference type="EMBL" id="KAL2821469.1"/>
    </source>
</evidence>
<protein>
    <recommendedName>
        <fullName evidence="2">HNH nuclease domain-containing protein</fullName>
    </recommendedName>
</protein>
<dbReference type="Proteomes" id="UP001610334">
    <property type="component" value="Unassembled WGS sequence"/>
</dbReference>
<dbReference type="EMBL" id="JBFXLT010000004">
    <property type="protein sequence ID" value="KAL2821469.1"/>
    <property type="molecule type" value="Genomic_DNA"/>
</dbReference>
<reference evidence="3 4" key="1">
    <citation type="submission" date="2024-07" db="EMBL/GenBank/DDBJ databases">
        <title>Section-level genome sequencing and comparative genomics of Aspergillus sections Usti and Cavernicolus.</title>
        <authorList>
            <consortium name="Lawrence Berkeley National Laboratory"/>
            <person name="Nybo J.L."/>
            <person name="Vesth T.C."/>
            <person name="Theobald S."/>
            <person name="Frisvad J.C."/>
            <person name="Larsen T.O."/>
            <person name="Kjaerboelling I."/>
            <person name="Rothschild-Mancinelli K."/>
            <person name="Lyhne E.K."/>
            <person name="Kogle M.E."/>
            <person name="Barry K."/>
            <person name="Clum A."/>
            <person name="Na H."/>
            <person name="Ledsgaard L."/>
            <person name="Lin J."/>
            <person name="Lipzen A."/>
            <person name="Kuo A."/>
            <person name="Riley R."/>
            <person name="Mondo S."/>
            <person name="Labutti K."/>
            <person name="Haridas S."/>
            <person name="Pangalinan J."/>
            <person name="Salamov A.A."/>
            <person name="Simmons B.A."/>
            <person name="Magnuson J.K."/>
            <person name="Chen J."/>
            <person name="Drula E."/>
            <person name="Henrissat B."/>
            <person name="Wiebenga A."/>
            <person name="Lubbers R.J."/>
            <person name="Gomes A.C."/>
            <person name="Makela M.R."/>
            <person name="Stajich J."/>
            <person name="Grigoriev I.V."/>
            <person name="Mortensen U.H."/>
            <person name="De Vries R.P."/>
            <person name="Baker S.E."/>
            <person name="Andersen M.R."/>
        </authorList>
    </citation>
    <scope>NUCLEOTIDE SEQUENCE [LARGE SCALE GENOMIC DNA]</scope>
    <source>
        <strain evidence="3 4">CBS 588.65</strain>
    </source>
</reference>
<sequence length="287" mass="31871">MNSSVSLESSITTQPLAFSEATDLVVGSMMANTCWACAKRRAQACHVIPKEDYQTELWISRGLIDFPISSHENGIALCPSCREEFDDAYDMGFTFMPEDLDFFIEFEQNDQERRRQATFAGQASERRVPDANLYKQHQVERGLVSAESIGGLYRPIFLCQILGPHLQPDPSFYAPKPWHGAPLASLRRAFLVLGSGRASVIGDERLEKLWKLKKLYFQNDHATPAKAPPNNASSTPERPTEDTSDPQDADNSPSKRPHLEPGPPDTGRNAHANETICSIIGNAQEAP</sequence>
<proteinExistence type="predicted"/>
<evidence type="ECO:0000256" key="1">
    <source>
        <dbReference type="SAM" id="MobiDB-lite"/>
    </source>
</evidence>
<evidence type="ECO:0000259" key="2">
    <source>
        <dbReference type="Pfam" id="PF13391"/>
    </source>
</evidence>
<feature type="region of interest" description="Disordered" evidence="1">
    <location>
        <begin position="221"/>
        <end position="287"/>
    </location>
</feature>